<accession>A0A4Y9F3E3</accession>
<reference evidence="2 3" key="1">
    <citation type="submission" date="2019-03" db="EMBL/GenBank/DDBJ databases">
        <title>Diversity of the mouse oral microbiome.</title>
        <authorList>
            <person name="Joseph S."/>
            <person name="Aduse-Opoku J."/>
            <person name="Curtis M."/>
            <person name="Wade W."/>
            <person name="Hashim A."/>
        </authorList>
    </citation>
    <scope>NUCLEOTIDE SEQUENCE [LARGE SCALE GENOMIC DNA]</scope>
    <source>
        <strain evidence="3">irhom_31</strain>
    </source>
</reference>
<evidence type="ECO:0000256" key="1">
    <source>
        <dbReference type="SAM" id="Phobius"/>
    </source>
</evidence>
<name>A0A4Y9F3E3_9MICC</name>
<dbReference type="EMBL" id="SPQC01000020">
    <property type="protein sequence ID" value="TFU22264.1"/>
    <property type="molecule type" value="Genomic_DNA"/>
</dbReference>
<dbReference type="Proteomes" id="UP000297951">
    <property type="component" value="Unassembled WGS sequence"/>
</dbReference>
<evidence type="ECO:0000313" key="3">
    <source>
        <dbReference type="Proteomes" id="UP000297951"/>
    </source>
</evidence>
<feature type="transmembrane region" description="Helical" evidence="1">
    <location>
        <begin position="20"/>
        <end position="47"/>
    </location>
</feature>
<dbReference type="RefSeq" id="WP_135012716.1">
    <property type="nucleotide sequence ID" value="NZ_JADGLK010000020.1"/>
</dbReference>
<dbReference type="AlphaFoldDB" id="A0A4Y9F3E3"/>
<comment type="caution">
    <text evidence="2">The sequence shown here is derived from an EMBL/GenBank/DDBJ whole genome shotgun (WGS) entry which is preliminary data.</text>
</comment>
<sequence length="94" mass="10626">MNFLKYSLLRLLFSAAAFFASYYFGVGFILAIIFGALIGFAICYLAFPRLHDAAAADFNRIIRRKNKPKKTTVEDENQAIEDELDEAARRSQGL</sequence>
<keyword evidence="1" id="KW-0472">Membrane</keyword>
<proteinExistence type="predicted"/>
<keyword evidence="1" id="KW-0812">Transmembrane</keyword>
<protein>
    <submittedName>
        <fullName evidence="2">DUF4229 domain-containing protein</fullName>
    </submittedName>
</protein>
<keyword evidence="1" id="KW-1133">Transmembrane helix</keyword>
<gene>
    <name evidence="2" type="ORF">E4U03_06810</name>
</gene>
<organism evidence="2 3">
    <name type="scientific">Rothia nasimurium</name>
    <dbReference type="NCBI Taxonomy" id="85336"/>
    <lineage>
        <taxon>Bacteria</taxon>
        <taxon>Bacillati</taxon>
        <taxon>Actinomycetota</taxon>
        <taxon>Actinomycetes</taxon>
        <taxon>Micrococcales</taxon>
        <taxon>Micrococcaceae</taxon>
        <taxon>Rothia</taxon>
    </lineage>
</organism>
<evidence type="ECO:0000313" key="2">
    <source>
        <dbReference type="EMBL" id="TFU22264.1"/>
    </source>
</evidence>